<evidence type="ECO:0000256" key="1">
    <source>
        <dbReference type="SAM" id="MobiDB-lite"/>
    </source>
</evidence>
<feature type="compositionally biased region" description="Low complexity" evidence="1">
    <location>
        <begin position="286"/>
        <end position="298"/>
    </location>
</feature>
<dbReference type="RefSeq" id="XP_007406255.1">
    <property type="nucleotide sequence ID" value="XM_007406193.1"/>
</dbReference>
<dbReference type="OrthoDB" id="10455502at2759"/>
<feature type="region of interest" description="Disordered" evidence="1">
    <location>
        <begin position="244"/>
        <end position="337"/>
    </location>
</feature>
<feature type="compositionally biased region" description="Polar residues" evidence="1">
    <location>
        <begin position="87"/>
        <end position="96"/>
    </location>
</feature>
<reference evidence="3" key="1">
    <citation type="journal article" date="2011" name="Proc. Natl. Acad. Sci. U.S.A.">
        <title>Obligate biotrophy features unraveled by the genomic analysis of rust fungi.</title>
        <authorList>
            <person name="Duplessis S."/>
            <person name="Cuomo C.A."/>
            <person name="Lin Y.-C."/>
            <person name="Aerts A."/>
            <person name="Tisserant E."/>
            <person name="Veneault-Fourrey C."/>
            <person name="Joly D.L."/>
            <person name="Hacquard S."/>
            <person name="Amselem J."/>
            <person name="Cantarel B.L."/>
            <person name="Chiu R."/>
            <person name="Coutinho P.M."/>
            <person name="Feau N."/>
            <person name="Field M."/>
            <person name="Frey P."/>
            <person name="Gelhaye E."/>
            <person name="Goldberg J."/>
            <person name="Grabherr M.G."/>
            <person name="Kodira C.D."/>
            <person name="Kohler A."/>
            <person name="Kuees U."/>
            <person name="Lindquist E.A."/>
            <person name="Lucas S.M."/>
            <person name="Mago R."/>
            <person name="Mauceli E."/>
            <person name="Morin E."/>
            <person name="Murat C."/>
            <person name="Pangilinan J.L."/>
            <person name="Park R."/>
            <person name="Pearson M."/>
            <person name="Quesneville H."/>
            <person name="Rouhier N."/>
            <person name="Sakthikumar S."/>
            <person name="Salamov A.A."/>
            <person name="Schmutz J."/>
            <person name="Selles B."/>
            <person name="Shapiro H."/>
            <person name="Tanguay P."/>
            <person name="Tuskan G.A."/>
            <person name="Henrissat B."/>
            <person name="Van de Peer Y."/>
            <person name="Rouze P."/>
            <person name="Ellis J.G."/>
            <person name="Dodds P.N."/>
            <person name="Schein J.E."/>
            <person name="Zhong S."/>
            <person name="Hamelin R.C."/>
            <person name="Grigoriev I.V."/>
            <person name="Szabo L.J."/>
            <person name="Martin F."/>
        </authorList>
    </citation>
    <scope>NUCLEOTIDE SEQUENCE [LARGE SCALE GENOMIC DNA]</scope>
    <source>
        <strain evidence="3">98AG31 / pathotype 3-4-7</strain>
    </source>
</reference>
<accession>F4RAG3</accession>
<feature type="region of interest" description="Disordered" evidence="1">
    <location>
        <begin position="34"/>
        <end position="99"/>
    </location>
</feature>
<gene>
    <name evidence="2" type="ORF">MELLADRAFT_103072</name>
</gene>
<sequence length="337" mass="36176">MKFNASPLAVCAVVGGLCELSNSVHASTMGLSSNNIARRSPQDAPKPDAPVGVNTGSDSPTEDVKDASSTQYSNYTSYTDQSDHYANGTQKSNTPTVPKKVDASGDYSAYYPPPPSLSLPPFSGIPYPLPLTGVKKHCPPQKKDDGMTVALPSDLYTGKISKCGQKVVVVFEDLAGQKWSGPKNNLTLTVIDAFDRNDRTEVGRTVLLSEKAWKEATGNSIINKFESWPVRWFFLDAAMQQDTADGTHENADGESDGGSGNSTTYYQASDANSTTPSSNSQNGTKTDQNTQSSNDSSNARPPPEKDFDPTKAPSPTHDKRNLISRRSSKSQAQRLAL</sequence>
<dbReference type="InParanoid" id="F4RAG3"/>
<dbReference type="GeneID" id="18921861"/>
<proteinExistence type="predicted"/>
<dbReference type="AlphaFoldDB" id="F4RAG3"/>
<name>F4RAG3_MELLP</name>
<dbReference type="EMBL" id="GL883094">
    <property type="protein sequence ID" value="EGG10786.1"/>
    <property type="molecule type" value="Genomic_DNA"/>
</dbReference>
<evidence type="ECO:0000313" key="2">
    <source>
        <dbReference type="EMBL" id="EGG10786.1"/>
    </source>
</evidence>
<protein>
    <submittedName>
        <fullName evidence="2">Uncharacterized protein</fullName>
    </submittedName>
</protein>
<dbReference type="Proteomes" id="UP000001072">
    <property type="component" value="Unassembled WGS sequence"/>
</dbReference>
<dbReference type="VEuPathDB" id="FungiDB:MELLADRAFT_103072"/>
<dbReference type="HOGENOM" id="CLU_804299_0_0_1"/>
<evidence type="ECO:0000313" key="3">
    <source>
        <dbReference type="Proteomes" id="UP000001072"/>
    </source>
</evidence>
<feature type="compositionally biased region" description="Polar residues" evidence="1">
    <location>
        <begin position="261"/>
        <end position="285"/>
    </location>
</feature>
<organism evidence="3">
    <name type="scientific">Melampsora larici-populina (strain 98AG31 / pathotype 3-4-7)</name>
    <name type="common">Poplar leaf rust fungus</name>
    <dbReference type="NCBI Taxonomy" id="747676"/>
    <lineage>
        <taxon>Eukaryota</taxon>
        <taxon>Fungi</taxon>
        <taxon>Dikarya</taxon>
        <taxon>Basidiomycota</taxon>
        <taxon>Pucciniomycotina</taxon>
        <taxon>Pucciniomycetes</taxon>
        <taxon>Pucciniales</taxon>
        <taxon>Melampsoraceae</taxon>
        <taxon>Melampsora</taxon>
    </lineage>
</organism>
<dbReference type="KEGG" id="mlr:MELLADRAFT_103072"/>
<feature type="compositionally biased region" description="Low complexity" evidence="1">
    <location>
        <begin position="68"/>
        <end position="80"/>
    </location>
</feature>
<keyword evidence="3" id="KW-1185">Reference proteome</keyword>
<dbReference type="eggNOG" id="ENOG502S3R6">
    <property type="taxonomic scope" value="Eukaryota"/>
</dbReference>